<accession>A0A8S5UE34</accession>
<name>A0A8S5UE34_9CAUD</name>
<reference evidence="1" key="1">
    <citation type="journal article" date="2021" name="Proc. Natl. Acad. Sci. U.S.A.">
        <title>A Catalog of Tens of Thousands of Viruses from Human Metagenomes Reveals Hidden Associations with Chronic Diseases.</title>
        <authorList>
            <person name="Tisza M.J."/>
            <person name="Buck C.B."/>
        </authorList>
    </citation>
    <scope>NUCLEOTIDE SEQUENCE</scope>
    <source>
        <strain evidence="1">CtGQT3</strain>
    </source>
</reference>
<proteinExistence type="predicted"/>
<sequence>MIFNQDFKNIVIFTYRTIYQVVKDKENRNITNTYNPLLDFIEEFELEIKDNKLYMYCEDEYEIKMCDVVFYDIKHKSFQIKEDTIYHELLSIVRTLKKINEN</sequence>
<organism evidence="1">
    <name type="scientific">Siphoviridae sp. ctGQT3</name>
    <dbReference type="NCBI Taxonomy" id="2825412"/>
    <lineage>
        <taxon>Viruses</taxon>
        <taxon>Duplodnaviria</taxon>
        <taxon>Heunggongvirae</taxon>
        <taxon>Uroviricota</taxon>
        <taxon>Caudoviricetes</taxon>
    </lineage>
</organism>
<dbReference type="EMBL" id="BK016071">
    <property type="protein sequence ID" value="DAF92749.1"/>
    <property type="molecule type" value="Genomic_DNA"/>
</dbReference>
<evidence type="ECO:0000313" key="1">
    <source>
        <dbReference type="EMBL" id="DAF92749.1"/>
    </source>
</evidence>
<protein>
    <submittedName>
        <fullName evidence="1">Uncharacterized protein</fullName>
    </submittedName>
</protein>